<keyword evidence="1" id="KW-0805">Transcription regulation</keyword>
<dbReference type="Pfam" id="PF13377">
    <property type="entry name" value="Peripla_BP_3"/>
    <property type="match status" value="1"/>
</dbReference>
<reference evidence="5 6" key="1">
    <citation type="submission" date="2015-09" db="EMBL/GenBank/DDBJ databases">
        <authorList>
            <consortium name="Pathogen Informatics"/>
        </authorList>
    </citation>
    <scope>NUCLEOTIDE SEQUENCE [LARGE SCALE GENOMIC DNA]</scope>
    <source>
        <strain evidence="5 6">2789STDY5608850</strain>
    </source>
</reference>
<dbReference type="CDD" id="cd01392">
    <property type="entry name" value="HTH_LacI"/>
    <property type="match status" value="1"/>
</dbReference>
<evidence type="ECO:0000256" key="3">
    <source>
        <dbReference type="ARBA" id="ARBA00023163"/>
    </source>
</evidence>
<dbReference type="Gene3D" id="3.40.50.2300">
    <property type="match status" value="2"/>
</dbReference>
<dbReference type="Proteomes" id="UP000095651">
    <property type="component" value="Unassembled WGS sequence"/>
</dbReference>
<keyword evidence="3" id="KW-0804">Transcription</keyword>
<dbReference type="EMBL" id="CYZE01000014">
    <property type="protein sequence ID" value="CUO92463.1"/>
    <property type="molecule type" value="Genomic_DNA"/>
</dbReference>
<dbReference type="PROSITE" id="PS50932">
    <property type="entry name" value="HTH_LACI_2"/>
    <property type="match status" value="1"/>
</dbReference>
<dbReference type="SMART" id="SM00354">
    <property type="entry name" value="HTH_LACI"/>
    <property type="match status" value="1"/>
</dbReference>
<gene>
    <name evidence="5" type="primary">purR_8</name>
    <name evidence="5" type="ORF">ERS852407_04421</name>
</gene>
<dbReference type="SUPFAM" id="SSF47413">
    <property type="entry name" value="lambda repressor-like DNA-binding domains"/>
    <property type="match status" value="1"/>
</dbReference>
<dbReference type="InterPro" id="IPR000843">
    <property type="entry name" value="HTH_LacI"/>
</dbReference>
<dbReference type="PANTHER" id="PTHR30146:SF149">
    <property type="entry name" value="HTH-TYPE TRANSCRIPTIONAL REGULATOR EBGR"/>
    <property type="match status" value="1"/>
</dbReference>
<evidence type="ECO:0000313" key="6">
    <source>
        <dbReference type="Proteomes" id="UP000095651"/>
    </source>
</evidence>
<dbReference type="Pfam" id="PF00356">
    <property type="entry name" value="LacI"/>
    <property type="match status" value="1"/>
</dbReference>
<dbReference type="RefSeq" id="WP_002605504.1">
    <property type="nucleotide sequence ID" value="NZ_CABIXC010000014.1"/>
</dbReference>
<dbReference type="CDD" id="cd01544">
    <property type="entry name" value="PBP1_GalR"/>
    <property type="match status" value="1"/>
</dbReference>
<dbReference type="AlphaFoldDB" id="A0A174IYG1"/>
<dbReference type="GO" id="GO:0000976">
    <property type="term" value="F:transcription cis-regulatory region binding"/>
    <property type="evidence" value="ECO:0007669"/>
    <property type="project" value="TreeGrafter"/>
</dbReference>
<keyword evidence="2" id="KW-0238">DNA-binding</keyword>
<dbReference type="Gene3D" id="1.10.260.40">
    <property type="entry name" value="lambda repressor-like DNA-binding domains"/>
    <property type="match status" value="1"/>
</dbReference>
<evidence type="ECO:0000256" key="2">
    <source>
        <dbReference type="ARBA" id="ARBA00023125"/>
    </source>
</evidence>
<evidence type="ECO:0000259" key="4">
    <source>
        <dbReference type="PROSITE" id="PS50932"/>
    </source>
</evidence>
<evidence type="ECO:0000256" key="1">
    <source>
        <dbReference type="ARBA" id="ARBA00023015"/>
    </source>
</evidence>
<dbReference type="GO" id="GO:0003700">
    <property type="term" value="F:DNA-binding transcription factor activity"/>
    <property type="evidence" value="ECO:0007669"/>
    <property type="project" value="TreeGrafter"/>
</dbReference>
<feature type="domain" description="HTH lacI-type" evidence="4">
    <location>
        <begin position="4"/>
        <end position="59"/>
    </location>
</feature>
<dbReference type="SUPFAM" id="SSF53822">
    <property type="entry name" value="Periplasmic binding protein-like I"/>
    <property type="match status" value="1"/>
</dbReference>
<name>A0A174IYG1_9FIRM</name>
<proteinExistence type="predicted"/>
<accession>A0A174IYG1</accession>
<dbReference type="InterPro" id="IPR010982">
    <property type="entry name" value="Lambda_DNA-bd_dom_sf"/>
</dbReference>
<dbReference type="InterPro" id="IPR046335">
    <property type="entry name" value="LacI/GalR-like_sensor"/>
</dbReference>
<organism evidence="5 6">
    <name type="scientific">Hungatella hathewayi</name>
    <dbReference type="NCBI Taxonomy" id="154046"/>
    <lineage>
        <taxon>Bacteria</taxon>
        <taxon>Bacillati</taxon>
        <taxon>Bacillota</taxon>
        <taxon>Clostridia</taxon>
        <taxon>Lachnospirales</taxon>
        <taxon>Lachnospiraceae</taxon>
        <taxon>Hungatella</taxon>
    </lineage>
</organism>
<dbReference type="InterPro" id="IPR028082">
    <property type="entry name" value="Peripla_BP_I"/>
</dbReference>
<sequence length="335" mass="37726">MCVATLLDIAEKAGVAKSTVSRALREDPTLSITEETKEKIFSVAEELQYKMKQEKKLKRCRNIAIVHKDTHFMNQIDNAFYFSIRSAVEETCYQKNIGFTFVPYSFLDSFDRQIDGALVVGNFDRKEVDTICAAVRTGCMVFVGKVNYYPDRMDWISYSIKDCVYKAMGHLAAMGLKDIAYLGGYDSEDTPEEFSKFSYFKKFMAEQKQLHFAGSMVGEHGVESGYQMMKRWLREKKAVPDAFFVSNDPIAIGVIKALNEEGISVPDSVSVISINGDSSGEFSFPALTTVDVHTDAMGREAVEILEERIEGKRKLIKKVEYQVTLVTRGSVGKIE</sequence>
<protein>
    <submittedName>
        <fullName evidence="5">LacI family transcriptional regulator</fullName>
    </submittedName>
</protein>
<evidence type="ECO:0000313" key="5">
    <source>
        <dbReference type="EMBL" id="CUO92463.1"/>
    </source>
</evidence>
<dbReference type="PANTHER" id="PTHR30146">
    <property type="entry name" value="LACI-RELATED TRANSCRIPTIONAL REPRESSOR"/>
    <property type="match status" value="1"/>
</dbReference>